<evidence type="ECO:0000256" key="1">
    <source>
        <dbReference type="SAM" id="Phobius"/>
    </source>
</evidence>
<dbReference type="OrthoDB" id="9840908at2"/>
<sequence length="185" mass="20328">MSPYRQPRPSLRRRVRRRWPEFEQRVLERYGRGSPRPIRFTRWLPVMLVLSISLWSLAPPAFMRQLTPWVGAAALACAGLYLGRVVLLIGHFSLRHAERFGPALQSLRGALYGMVGVLLGTLAVSGGFFFMSASVLAQGTAGGEPGLLWGLTVGGLVLSLFFGELVTRLIESVDEAFTRAAGEDA</sequence>
<feature type="transmembrane region" description="Helical" evidence="1">
    <location>
        <begin position="110"/>
        <end position="135"/>
    </location>
</feature>
<proteinExistence type="predicted"/>
<reference evidence="2 3" key="1">
    <citation type="submission" date="2018-02" db="EMBL/GenBank/DDBJ databases">
        <title>Genome sequencing of Solimonas sp. HR-BB.</title>
        <authorList>
            <person name="Lee Y."/>
            <person name="Jeon C.O."/>
        </authorList>
    </citation>
    <scope>NUCLEOTIDE SEQUENCE [LARGE SCALE GENOMIC DNA]</scope>
    <source>
        <strain evidence="2 3">HR-BB</strain>
    </source>
</reference>
<keyword evidence="1" id="KW-0472">Membrane</keyword>
<evidence type="ECO:0000313" key="3">
    <source>
        <dbReference type="Proteomes" id="UP000238220"/>
    </source>
</evidence>
<feature type="transmembrane region" description="Helical" evidence="1">
    <location>
        <begin position="43"/>
        <end position="63"/>
    </location>
</feature>
<comment type="caution">
    <text evidence="2">The sequence shown here is derived from an EMBL/GenBank/DDBJ whole genome shotgun (WGS) entry which is preliminary data.</text>
</comment>
<feature type="transmembrane region" description="Helical" evidence="1">
    <location>
        <begin position="69"/>
        <end position="89"/>
    </location>
</feature>
<name>A0A2S5TFZ5_9GAMM</name>
<keyword evidence="3" id="KW-1185">Reference proteome</keyword>
<keyword evidence="1" id="KW-0812">Transmembrane</keyword>
<dbReference type="RefSeq" id="WP_104230389.1">
    <property type="nucleotide sequence ID" value="NZ_PSNW01000005.1"/>
</dbReference>
<dbReference type="EMBL" id="PSNW01000005">
    <property type="protein sequence ID" value="PPE73874.1"/>
    <property type="molecule type" value="Genomic_DNA"/>
</dbReference>
<protein>
    <submittedName>
        <fullName evidence="2">Uncharacterized protein</fullName>
    </submittedName>
</protein>
<evidence type="ECO:0000313" key="2">
    <source>
        <dbReference type="EMBL" id="PPE73874.1"/>
    </source>
</evidence>
<dbReference type="Proteomes" id="UP000238220">
    <property type="component" value="Unassembled WGS sequence"/>
</dbReference>
<feature type="transmembrane region" description="Helical" evidence="1">
    <location>
        <begin position="147"/>
        <end position="166"/>
    </location>
</feature>
<dbReference type="AlphaFoldDB" id="A0A2S5TFZ5"/>
<organism evidence="2 3">
    <name type="scientific">Solimonas fluminis</name>
    <dbReference type="NCBI Taxonomy" id="2086571"/>
    <lineage>
        <taxon>Bacteria</taxon>
        <taxon>Pseudomonadati</taxon>
        <taxon>Pseudomonadota</taxon>
        <taxon>Gammaproteobacteria</taxon>
        <taxon>Nevskiales</taxon>
        <taxon>Nevskiaceae</taxon>
        <taxon>Solimonas</taxon>
    </lineage>
</organism>
<keyword evidence="1" id="KW-1133">Transmembrane helix</keyword>
<gene>
    <name evidence="2" type="ORF">C3942_10770</name>
</gene>
<accession>A0A2S5TFZ5</accession>